<dbReference type="InterPro" id="IPR002173">
    <property type="entry name" value="Carboh/pur_kinase_PfkB_CS"/>
</dbReference>
<accession>B3PEG0</accession>
<evidence type="ECO:0000259" key="3">
    <source>
        <dbReference type="Pfam" id="PF00294"/>
    </source>
</evidence>
<dbReference type="InterPro" id="IPR011611">
    <property type="entry name" value="PfkB_dom"/>
</dbReference>
<dbReference type="EMBL" id="CP000934">
    <property type="protein sequence ID" value="ACE84518.1"/>
    <property type="molecule type" value="Genomic_DNA"/>
</dbReference>
<dbReference type="STRING" id="498211.CJA_3262"/>
<feature type="domain" description="Carbohydrate kinase PfkB" evidence="3">
    <location>
        <begin position="11"/>
        <end position="282"/>
    </location>
</feature>
<dbReference type="AlphaFoldDB" id="B3PEG0"/>
<keyword evidence="5" id="KW-1185">Reference proteome</keyword>
<dbReference type="PANTHER" id="PTHR10584">
    <property type="entry name" value="SUGAR KINASE"/>
    <property type="match status" value="1"/>
</dbReference>
<keyword evidence="2 4" id="KW-0418">Kinase</keyword>
<dbReference type="PROSITE" id="PS00584">
    <property type="entry name" value="PFKB_KINASES_2"/>
    <property type="match status" value="1"/>
</dbReference>
<dbReference type="Proteomes" id="UP000001036">
    <property type="component" value="Chromosome"/>
</dbReference>
<dbReference type="OrthoDB" id="9813569at2"/>
<proteinExistence type="predicted"/>
<keyword evidence="1" id="KW-0808">Transferase</keyword>
<evidence type="ECO:0000313" key="5">
    <source>
        <dbReference type="Proteomes" id="UP000001036"/>
    </source>
</evidence>
<dbReference type="Gene3D" id="3.40.1190.20">
    <property type="match status" value="1"/>
</dbReference>
<dbReference type="SUPFAM" id="SSF53613">
    <property type="entry name" value="Ribokinase-like"/>
    <property type="match status" value="1"/>
</dbReference>
<dbReference type="Pfam" id="PF00294">
    <property type="entry name" value="PfkB"/>
    <property type="match status" value="1"/>
</dbReference>
<dbReference type="RefSeq" id="WP_012488838.1">
    <property type="nucleotide sequence ID" value="NC_010995.1"/>
</dbReference>
<sequence>MNANTRSNKTVLIVGGTSIDTIIHLPAPLTGEPKTIWAKKAYKAVGGTGAGKALNLARLGFPVLMHSILGRDAEAQQIIKTCDHPNIKLVVDYLDEPTEQHTNLMAPTGERISLYTIPPCESPALDWQFLEAAIDTIDIAAISILNYTRPSLAIARAAGKAVWIDLHDYDGKNPYHQAFIDAADVIFVASDNLPDYKTFMREQVAAGKEFVVCTHGKAGSTALDSQGNWYECGIATGYPLVDSNGAGDAYFSGFLYAYGRGKTLQESMQYGATVAAMCINSEHLYPENLAPEILEQHYAVQLKANTFTSAPGL</sequence>
<name>B3PEG0_CELJU</name>
<gene>
    <name evidence="4" type="ordered locus">CJA_3262</name>
</gene>
<evidence type="ECO:0000256" key="1">
    <source>
        <dbReference type="ARBA" id="ARBA00022679"/>
    </source>
</evidence>
<protein>
    <submittedName>
        <fullName evidence="4">Kinase, pfkB family</fullName>
    </submittedName>
</protein>
<evidence type="ECO:0000256" key="2">
    <source>
        <dbReference type="ARBA" id="ARBA00022777"/>
    </source>
</evidence>
<reference evidence="4 5" key="1">
    <citation type="journal article" date="2008" name="J. Bacteriol.">
        <title>Insights into plant cell wall degradation from the genome sequence of the soil bacterium Cellvibrio japonicus.</title>
        <authorList>
            <person name="Deboy R.T."/>
            <person name="Mongodin E.F."/>
            <person name="Fouts D.E."/>
            <person name="Tailford L.E."/>
            <person name="Khouri H."/>
            <person name="Emerson J.B."/>
            <person name="Mohamoud Y."/>
            <person name="Watkins K."/>
            <person name="Henrissat B."/>
            <person name="Gilbert H.J."/>
            <person name="Nelson K.E."/>
        </authorList>
    </citation>
    <scope>NUCLEOTIDE SEQUENCE [LARGE SCALE GENOMIC DNA]</scope>
    <source>
        <strain evidence="4 5">Ueda107</strain>
    </source>
</reference>
<dbReference type="PANTHER" id="PTHR10584:SF166">
    <property type="entry name" value="RIBOKINASE"/>
    <property type="match status" value="1"/>
</dbReference>
<organism evidence="4 5">
    <name type="scientific">Cellvibrio japonicus (strain Ueda107)</name>
    <name type="common">Pseudomonas fluorescens subsp. cellulosa</name>
    <dbReference type="NCBI Taxonomy" id="498211"/>
    <lineage>
        <taxon>Bacteria</taxon>
        <taxon>Pseudomonadati</taxon>
        <taxon>Pseudomonadota</taxon>
        <taxon>Gammaproteobacteria</taxon>
        <taxon>Cellvibrionales</taxon>
        <taxon>Cellvibrionaceae</taxon>
        <taxon>Cellvibrio</taxon>
    </lineage>
</organism>
<evidence type="ECO:0000313" key="4">
    <source>
        <dbReference type="EMBL" id="ACE84518.1"/>
    </source>
</evidence>
<dbReference type="HOGENOM" id="CLU_027634_12_0_6"/>
<dbReference type="InterPro" id="IPR029056">
    <property type="entry name" value="Ribokinase-like"/>
</dbReference>
<dbReference type="KEGG" id="cja:CJA_3262"/>
<dbReference type="GO" id="GO:0016301">
    <property type="term" value="F:kinase activity"/>
    <property type="evidence" value="ECO:0007669"/>
    <property type="project" value="UniProtKB-KW"/>
</dbReference>
<dbReference type="eggNOG" id="COG0524">
    <property type="taxonomic scope" value="Bacteria"/>
</dbReference>